<dbReference type="InterPro" id="IPR036417">
    <property type="entry name" value="TMV-like_coat_sf"/>
</dbReference>
<dbReference type="OrthoDB" id="686253at2759"/>
<accession>A0A835F664</accession>
<dbReference type="Pfam" id="PF00721">
    <property type="entry name" value="TMV_coat"/>
    <property type="match status" value="1"/>
</dbReference>
<dbReference type="InterPro" id="IPR001337">
    <property type="entry name" value="TMV-like_coat"/>
</dbReference>
<dbReference type="Gene3D" id="1.20.120.70">
    <property type="entry name" value="Tobacco mosaic virus-like, coat protein"/>
    <property type="match status" value="1"/>
</dbReference>
<dbReference type="EMBL" id="JACEFO010001623">
    <property type="protein sequence ID" value="KAF8729757.1"/>
    <property type="molecule type" value="Genomic_DNA"/>
</dbReference>
<name>A0A835F664_9POAL</name>
<comment type="caution">
    <text evidence="1">The sequence shown here is derived from an EMBL/GenBank/DDBJ whole genome shotgun (WGS) entry which is preliminary data.</text>
</comment>
<organism evidence="1 2">
    <name type="scientific">Digitaria exilis</name>
    <dbReference type="NCBI Taxonomy" id="1010633"/>
    <lineage>
        <taxon>Eukaryota</taxon>
        <taxon>Viridiplantae</taxon>
        <taxon>Streptophyta</taxon>
        <taxon>Embryophyta</taxon>
        <taxon>Tracheophyta</taxon>
        <taxon>Spermatophyta</taxon>
        <taxon>Magnoliopsida</taxon>
        <taxon>Liliopsida</taxon>
        <taxon>Poales</taxon>
        <taxon>Poaceae</taxon>
        <taxon>PACMAD clade</taxon>
        <taxon>Panicoideae</taxon>
        <taxon>Panicodae</taxon>
        <taxon>Paniceae</taxon>
        <taxon>Anthephorinae</taxon>
        <taxon>Digitaria</taxon>
    </lineage>
</organism>
<dbReference type="AlphaFoldDB" id="A0A835F664"/>
<dbReference type="GO" id="GO:0005198">
    <property type="term" value="F:structural molecule activity"/>
    <property type="evidence" value="ECO:0007669"/>
    <property type="project" value="InterPro"/>
</dbReference>
<dbReference type="Proteomes" id="UP000636709">
    <property type="component" value="Unassembled WGS sequence"/>
</dbReference>
<sequence>MKRARAAQHDEGDDRHIPRVIRNAIDGARGQPPSAGYGPAVPVQMALAHRWARYEHVVSALRSLANLSLIQQPARENARALLGSLLKHPTPFDAGVRFPEAEVFLSVDHGKFGECVSRIEKALLRVEAATSGFIIRNIQRAASACEEFMDAVRSAAEVATLVLPEEHGKPVLYDRDVFEEDFLLTWTDA</sequence>
<dbReference type="Gramene" id="Dexi1B01G0023260.1">
    <property type="protein sequence ID" value="Dexi1B01G0023260.1:cds"/>
    <property type="gene ID" value="Dexi1B01G0023260"/>
</dbReference>
<evidence type="ECO:0000313" key="2">
    <source>
        <dbReference type="Proteomes" id="UP000636709"/>
    </source>
</evidence>
<proteinExistence type="predicted"/>
<evidence type="ECO:0000313" key="1">
    <source>
        <dbReference type="EMBL" id="KAF8729757.1"/>
    </source>
</evidence>
<gene>
    <name evidence="1" type="ORF">HU200_017725</name>
</gene>
<dbReference type="SUPFAM" id="SSF47195">
    <property type="entry name" value="TMV-like viral coat proteins"/>
    <property type="match status" value="1"/>
</dbReference>
<reference evidence="1" key="1">
    <citation type="submission" date="2020-07" db="EMBL/GenBank/DDBJ databases">
        <title>Genome sequence and genetic diversity analysis of an under-domesticated orphan crop, white fonio (Digitaria exilis).</title>
        <authorList>
            <person name="Bennetzen J.L."/>
            <person name="Chen S."/>
            <person name="Ma X."/>
            <person name="Wang X."/>
            <person name="Yssel A.E.J."/>
            <person name="Chaluvadi S.R."/>
            <person name="Johnson M."/>
            <person name="Gangashetty P."/>
            <person name="Hamidou F."/>
            <person name="Sanogo M.D."/>
            <person name="Zwaenepoel A."/>
            <person name="Wallace J."/>
            <person name="Van De Peer Y."/>
            <person name="Van Deynze A."/>
        </authorList>
    </citation>
    <scope>NUCLEOTIDE SEQUENCE</scope>
    <source>
        <tissue evidence="1">Leaves</tissue>
    </source>
</reference>
<keyword evidence="2" id="KW-1185">Reference proteome</keyword>
<protein>
    <submittedName>
        <fullName evidence="1">Uncharacterized protein</fullName>
    </submittedName>
</protein>